<comment type="caution">
    <text evidence="2">The sequence shown here is derived from an EMBL/GenBank/DDBJ whole genome shotgun (WGS) entry which is preliminary data.</text>
</comment>
<dbReference type="Proteomes" id="UP001266357">
    <property type="component" value="Unassembled WGS sequence"/>
</dbReference>
<reference evidence="2 3" key="1">
    <citation type="submission" date="2023-09" db="EMBL/GenBank/DDBJ databases">
        <authorList>
            <person name="Rey-Velasco X."/>
        </authorList>
    </citation>
    <scope>NUCLEOTIDE SEQUENCE [LARGE SCALE GENOMIC DNA]</scope>
    <source>
        <strain evidence="2 3">W431</strain>
    </source>
</reference>
<sequence length="179" mass="20882">MNIEHSPRLTYRLMDEHDAELLFQLDQDPLVMKYISNGEISSREKINDVFIPRMLAYRNADKGWGLWQVSIKDSNEYIGWVLVRPMYFFSDNPEFDNLELGWRFFQSSWGKGYASEAALHIKNTLATNKNYRAFSAIADEGNLGSIGVMKNIGMSYLKTYRHIDPLFECDVSYYQITNH</sequence>
<dbReference type="PROSITE" id="PS51186">
    <property type="entry name" value="GNAT"/>
    <property type="match status" value="1"/>
</dbReference>
<proteinExistence type="predicted"/>
<dbReference type="EMBL" id="JAVRIF010000010">
    <property type="protein sequence ID" value="MDT0605009.1"/>
    <property type="molecule type" value="Genomic_DNA"/>
</dbReference>
<dbReference type="Pfam" id="PF13302">
    <property type="entry name" value="Acetyltransf_3"/>
    <property type="match status" value="1"/>
</dbReference>
<name>A0ABU3A4Y3_9GAMM</name>
<dbReference type="PANTHER" id="PTHR43792">
    <property type="entry name" value="GNAT FAMILY, PUTATIVE (AFU_ORTHOLOGUE AFUA_3G00765)-RELATED-RELATED"/>
    <property type="match status" value="1"/>
</dbReference>
<dbReference type="InterPro" id="IPR051531">
    <property type="entry name" value="N-acetyltransferase"/>
</dbReference>
<dbReference type="InterPro" id="IPR016181">
    <property type="entry name" value="Acyl_CoA_acyltransferase"/>
</dbReference>
<evidence type="ECO:0000313" key="3">
    <source>
        <dbReference type="Proteomes" id="UP001266357"/>
    </source>
</evidence>
<organism evidence="2 3">
    <name type="scientific">Thalassotalea castellviae</name>
    <dbReference type="NCBI Taxonomy" id="3075612"/>
    <lineage>
        <taxon>Bacteria</taxon>
        <taxon>Pseudomonadati</taxon>
        <taxon>Pseudomonadota</taxon>
        <taxon>Gammaproteobacteria</taxon>
        <taxon>Alteromonadales</taxon>
        <taxon>Colwelliaceae</taxon>
        <taxon>Thalassotalea</taxon>
    </lineage>
</organism>
<dbReference type="InterPro" id="IPR000182">
    <property type="entry name" value="GNAT_dom"/>
</dbReference>
<dbReference type="RefSeq" id="WP_311584055.1">
    <property type="nucleotide sequence ID" value="NZ_JAVRIF010000010.1"/>
</dbReference>
<feature type="domain" description="N-acetyltransferase" evidence="1">
    <location>
        <begin position="9"/>
        <end position="172"/>
    </location>
</feature>
<dbReference type="PANTHER" id="PTHR43792:SF1">
    <property type="entry name" value="N-ACETYLTRANSFERASE DOMAIN-CONTAINING PROTEIN"/>
    <property type="match status" value="1"/>
</dbReference>
<evidence type="ECO:0000313" key="2">
    <source>
        <dbReference type="EMBL" id="MDT0605009.1"/>
    </source>
</evidence>
<dbReference type="SUPFAM" id="SSF55729">
    <property type="entry name" value="Acyl-CoA N-acyltransferases (Nat)"/>
    <property type="match status" value="1"/>
</dbReference>
<protein>
    <submittedName>
        <fullName evidence="2">GNAT family N-acetyltransferase</fullName>
    </submittedName>
</protein>
<keyword evidence="3" id="KW-1185">Reference proteome</keyword>
<accession>A0ABU3A4Y3</accession>
<gene>
    <name evidence="2" type="ORF">RM573_15505</name>
</gene>
<evidence type="ECO:0000259" key="1">
    <source>
        <dbReference type="PROSITE" id="PS51186"/>
    </source>
</evidence>
<dbReference type="Gene3D" id="3.40.630.30">
    <property type="match status" value="1"/>
</dbReference>